<proteinExistence type="predicted"/>
<reference evidence="2 3" key="1">
    <citation type="submission" date="2023-08" db="EMBL/GenBank/DDBJ databases">
        <title>Annotated Genome Sequence of Vanrija albida AlHP1.</title>
        <authorList>
            <person name="Herzog R."/>
        </authorList>
    </citation>
    <scope>NUCLEOTIDE SEQUENCE [LARGE SCALE GENOMIC DNA]</scope>
    <source>
        <strain evidence="2 3">AlHP1</strain>
    </source>
</reference>
<evidence type="ECO:0000256" key="1">
    <source>
        <dbReference type="SAM" id="MobiDB-lite"/>
    </source>
</evidence>
<protein>
    <submittedName>
        <fullName evidence="2">Uncharacterized protein</fullName>
    </submittedName>
</protein>
<keyword evidence="3" id="KW-1185">Reference proteome</keyword>
<evidence type="ECO:0000313" key="3">
    <source>
        <dbReference type="Proteomes" id="UP001565368"/>
    </source>
</evidence>
<feature type="region of interest" description="Disordered" evidence="1">
    <location>
        <begin position="145"/>
        <end position="164"/>
    </location>
</feature>
<dbReference type="Proteomes" id="UP001565368">
    <property type="component" value="Unassembled WGS sequence"/>
</dbReference>
<comment type="caution">
    <text evidence="2">The sequence shown here is derived from an EMBL/GenBank/DDBJ whole genome shotgun (WGS) entry which is preliminary data.</text>
</comment>
<sequence>MYLDERWYDIRDKVGGQVGVDRPARLVVSYSLTAPVDEKKVSVHYSWTPASAGAPAYDEASGMTDTDPSKLHFSWTPAMAGTGTTDDRSGRDEWLRVLKTEGFEAAQAFLGSSDPPALHLRARRDVHRNEPSVICPLVIDAAKTPVRSPVADSHAPEWDKEKVG</sequence>
<name>A0ABR3PTE7_9TREE</name>
<feature type="compositionally biased region" description="Basic and acidic residues" evidence="1">
    <location>
        <begin position="154"/>
        <end position="164"/>
    </location>
</feature>
<organism evidence="2 3">
    <name type="scientific">Vanrija albida</name>
    <dbReference type="NCBI Taxonomy" id="181172"/>
    <lineage>
        <taxon>Eukaryota</taxon>
        <taxon>Fungi</taxon>
        <taxon>Dikarya</taxon>
        <taxon>Basidiomycota</taxon>
        <taxon>Agaricomycotina</taxon>
        <taxon>Tremellomycetes</taxon>
        <taxon>Trichosporonales</taxon>
        <taxon>Trichosporonaceae</taxon>
        <taxon>Vanrija</taxon>
    </lineage>
</organism>
<gene>
    <name evidence="2" type="ORF">Q8F55_009289</name>
</gene>
<feature type="region of interest" description="Disordered" evidence="1">
    <location>
        <begin position="54"/>
        <end position="89"/>
    </location>
</feature>
<accession>A0ABR3PTE7</accession>
<dbReference type="RefSeq" id="XP_069205594.1">
    <property type="nucleotide sequence ID" value="XM_069357657.1"/>
</dbReference>
<evidence type="ECO:0000313" key="2">
    <source>
        <dbReference type="EMBL" id="KAL1405650.1"/>
    </source>
</evidence>
<dbReference type="GeneID" id="95990332"/>
<dbReference type="EMBL" id="JBBXJM010000007">
    <property type="protein sequence ID" value="KAL1405650.1"/>
    <property type="molecule type" value="Genomic_DNA"/>
</dbReference>